<reference evidence="1 2" key="1">
    <citation type="submission" date="2022-01" db="EMBL/GenBank/DDBJ databases">
        <title>Flavihumibacter sp. nov., isolated from sediment of a river.</title>
        <authorList>
            <person name="Liu H."/>
        </authorList>
    </citation>
    <scope>NUCLEOTIDE SEQUENCE [LARGE SCALE GENOMIC DNA]</scope>
    <source>
        <strain evidence="1 2">RY-1</strain>
    </source>
</reference>
<dbReference type="EMBL" id="JAKEVY010000001">
    <property type="protein sequence ID" value="MCF1713358.1"/>
    <property type="molecule type" value="Genomic_DNA"/>
</dbReference>
<evidence type="ECO:0000313" key="2">
    <source>
        <dbReference type="Proteomes" id="UP001200145"/>
    </source>
</evidence>
<dbReference type="Gene3D" id="2.40.30.100">
    <property type="entry name" value="AF2212/PG0164-like"/>
    <property type="match status" value="1"/>
</dbReference>
<protein>
    <submittedName>
        <fullName evidence="1">YdeI/OmpD-associated family protein</fullName>
    </submittedName>
</protein>
<dbReference type="InterPro" id="IPR015018">
    <property type="entry name" value="DUF1905"/>
</dbReference>
<keyword evidence="2" id="KW-1185">Reference proteome</keyword>
<sequence>MIKASLIIEKFGQQGEKTGWSYLLISKEMAEKLNPGCRVSFRVKGKLDELAITGQALIPMGEGAFILPLKADIRKKLGKQKGATVHLNLEWDPADPELDPDLLACLEDEPAANQWFNSLTPGHQRYFSKWISDAKTETTRAKRIAQAVDALAKQWDYGQMIRANKKQLFDK</sequence>
<name>A0ABS9BDZ4_9BACT</name>
<accession>A0ABS9BDZ4</accession>
<dbReference type="RefSeq" id="WP_234863891.1">
    <property type="nucleotide sequence ID" value="NZ_JAKEVY010000001.1"/>
</dbReference>
<comment type="caution">
    <text evidence="1">The sequence shown here is derived from an EMBL/GenBank/DDBJ whole genome shotgun (WGS) entry which is preliminary data.</text>
</comment>
<organism evidence="1 2">
    <name type="scientific">Flavihumibacter fluminis</name>
    <dbReference type="NCBI Taxonomy" id="2909236"/>
    <lineage>
        <taxon>Bacteria</taxon>
        <taxon>Pseudomonadati</taxon>
        <taxon>Bacteroidota</taxon>
        <taxon>Chitinophagia</taxon>
        <taxon>Chitinophagales</taxon>
        <taxon>Chitinophagaceae</taxon>
        <taxon>Flavihumibacter</taxon>
    </lineage>
</organism>
<proteinExistence type="predicted"/>
<dbReference type="InterPro" id="IPR037079">
    <property type="entry name" value="AF2212/PG0164-like_sf"/>
</dbReference>
<dbReference type="Pfam" id="PF13376">
    <property type="entry name" value="OmdA"/>
    <property type="match status" value="1"/>
</dbReference>
<gene>
    <name evidence="1" type="ORF">L0U88_01800</name>
</gene>
<dbReference type="SUPFAM" id="SSF141694">
    <property type="entry name" value="AF2212/PG0164-like"/>
    <property type="match status" value="1"/>
</dbReference>
<evidence type="ECO:0000313" key="1">
    <source>
        <dbReference type="EMBL" id="MCF1713358.1"/>
    </source>
</evidence>
<dbReference type="Proteomes" id="UP001200145">
    <property type="component" value="Unassembled WGS sequence"/>
</dbReference>
<dbReference type="Pfam" id="PF08922">
    <property type="entry name" value="DUF1905"/>
    <property type="match status" value="1"/>
</dbReference>